<dbReference type="InterPro" id="IPR037448">
    <property type="entry name" value="Zig-8"/>
</dbReference>
<dbReference type="InterPro" id="IPR003598">
    <property type="entry name" value="Ig_sub2"/>
</dbReference>
<dbReference type="EMBL" id="MNPL01000718">
    <property type="protein sequence ID" value="OQR79766.1"/>
    <property type="molecule type" value="Genomic_DNA"/>
</dbReference>
<dbReference type="AlphaFoldDB" id="A0A1V9Y201"/>
<accession>A0A1V9Y201</accession>
<dbReference type="InParanoid" id="A0A1V9Y201"/>
<dbReference type="InterPro" id="IPR013783">
    <property type="entry name" value="Ig-like_fold"/>
</dbReference>
<keyword evidence="3" id="KW-1185">Reference proteome</keyword>
<proteinExistence type="predicted"/>
<evidence type="ECO:0000313" key="3">
    <source>
        <dbReference type="Proteomes" id="UP000192247"/>
    </source>
</evidence>
<dbReference type="PANTHER" id="PTHR23279:SF46">
    <property type="entry name" value="DEFECTIVE PROBOSCIS EXTENSION RESPONSE 10, ISOFORM A-RELATED"/>
    <property type="match status" value="1"/>
</dbReference>
<dbReference type="Pfam" id="PF00047">
    <property type="entry name" value="ig"/>
    <property type="match status" value="1"/>
</dbReference>
<feature type="domain" description="Ig-like" evidence="1">
    <location>
        <begin position="34"/>
        <end position="166"/>
    </location>
</feature>
<dbReference type="InterPro" id="IPR013151">
    <property type="entry name" value="Immunoglobulin_dom"/>
</dbReference>
<comment type="caution">
    <text evidence="2">The sequence shown here is derived from an EMBL/GenBank/DDBJ whole genome shotgun (WGS) entry which is preliminary data.</text>
</comment>
<dbReference type="SMART" id="SM00409">
    <property type="entry name" value="IG"/>
    <property type="match status" value="1"/>
</dbReference>
<reference evidence="2 3" key="1">
    <citation type="journal article" date="2017" name="Gigascience">
        <title>Draft genome of the honey bee ectoparasitic mite, Tropilaelaps mercedesae, is shaped by the parasitic life history.</title>
        <authorList>
            <person name="Dong X."/>
            <person name="Armstrong S.D."/>
            <person name="Xia D."/>
            <person name="Makepeace B.L."/>
            <person name="Darby A.C."/>
            <person name="Kadowaki T."/>
        </authorList>
    </citation>
    <scope>NUCLEOTIDE SEQUENCE [LARGE SCALE GENOMIC DNA]</scope>
    <source>
        <strain evidence="2">Wuxi-XJTLU</strain>
    </source>
</reference>
<dbReference type="PROSITE" id="PS50835">
    <property type="entry name" value="IG_LIKE"/>
    <property type="match status" value="1"/>
</dbReference>
<dbReference type="Gene3D" id="2.60.40.10">
    <property type="entry name" value="Immunoglobulins"/>
    <property type="match status" value="1"/>
</dbReference>
<evidence type="ECO:0000259" key="1">
    <source>
        <dbReference type="PROSITE" id="PS50835"/>
    </source>
</evidence>
<protein>
    <recommendedName>
        <fullName evidence="1">Ig-like domain-containing protein</fullName>
    </recommendedName>
</protein>
<dbReference type="PANTHER" id="PTHR23279">
    <property type="entry name" value="DEFECTIVE PROBOSCIS EXTENSION RESPONSE DPR -RELATED"/>
    <property type="match status" value="1"/>
</dbReference>
<dbReference type="SUPFAM" id="SSF48726">
    <property type="entry name" value="Immunoglobulin"/>
    <property type="match status" value="1"/>
</dbReference>
<dbReference type="SMART" id="SM00408">
    <property type="entry name" value="IGc2"/>
    <property type="match status" value="1"/>
</dbReference>
<dbReference type="OrthoDB" id="5359219at2759"/>
<dbReference type="InterPro" id="IPR007110">
    <property type="entry name" value="Ig-like_dom"/>
</dbReference>
<gene>
    <name evidence="2" type="ORF">BIW11_02504</name>
</gene>
<dbReference type="Proteomes" id="UP000192247">
    <property type="component" value="Unassembled WGS sequence"/>
</dbReference>
<dbReference type="GO" id="GO:0032589">
    <property type="term" value="C:neuron projection membrane"/>
    <property type="evidence" value="ECO:0007669"/>
    <property type="project" value="TreeGrafter"/>
</dbReference>
<dbReference type="InterPro" id="IPR003599">
    <property type="entry name" value="Ig_sub"/>
</dbReference>
<dbReference type="InterPro" id="IPR036179">
    <property type="entry name" value="Ig-like_dom_sf"/>
</dbReference>
<dbReference type="GO" id="GO:0050808">
    <property type="term" value="P:synapse organization"/>
    <property type="evidence" value="ECO:0007669"/>
    <property type="project" value="TreeGrafter"/>
</dbReference>
<name>A0A1V9Y201_9ACAR</name>
<dbReference type="STRING" id="418985.A0A1V9Y201"/>
<sequence>MLMSGKGADPADVEHINLFNDFNNFRQTDPREKPSINRTLTPANITGQLGATVYLHCVVHQRAQKTVTWLRRSDYHILTVGQHTYTSDDRFSASLARVLHGSEPGHEAIEAPAANRLASLSDGRSISDEPEDWMLQIRGVAKADAGEYECQINTQHPLISAHVTLNVLGEFRYHRCSPTTTAPYIECFLSP</sequence>
<evidence type="ECO:0000313" key="2">
    <source>
        <dbReference type="EMBL" id="OQR79766.1"/>
    </source>
</evidence>
<organism evidence="2 3">
    <name type="scientific">Tropilaelaps mercedesae</name>
    <dbReference type="NCBI Taxonomy" id="418985"/>
    <lineage>
        <taxon>Eukaryota</taxon>
        <taxon>Metazoa</taxon>
        <taxon>Ecdysozoa</taxon>
        <taxon>Arthropoda</taxon>
        <taxon>Chelicerata</taxon>
        <taxon>Arachnida</taxon>
        <taxon>Acari</taxon>
        <taxon>Parasitiformes</taxon>
        <taxon>Mesostigmata</taxon>
        <taxon>Gamasina</taxon>
        <taxon>Dermanyssoidea</taxon>
        <taxon>Laelapidae</taxon>
        <taxon>Tropilaelaps</taxon>
    </lineage>
</organism>